<dbReference type="Proteomes" id="UP000681341">
    <property type="component" value="Unassembled WGS sequence"/>
</dbReference>
<organism evidence="4 5">
    <name type="scientific">Glycomyces niveus</name>
    <dbReference type="NCBI Taxonomy" id="2820287"/>
    <lineage>
        <taxon>Bacteria</taxon>
        <taxon>Bacillati</taxon>
        <taxon>Actinomycetota</taxon>
        <taxon>Actinomycetes</taxon>
        <taxon>Glycomycetales</taxon>
        <taxon>Glycomycetaceae</taxon>
        <taxon>Glycomyces</taxon>
    </lineage>
</organism>
<accession>A0ABS3U7V4</accession>
<evidence type="ECO:0000313" key="4">
    <source>
        <dbReference type="EMBL" id="MBO3734854.1"/>
    </source>
</evidence>
<feature type="domain" description="N-acetyltransferase" evidence="3">
    <location>
        <begin position="1"/>
        <end position="159"/>
    </location>
</feature>
<dbReference type="PANTHER" id="PTHR43877">
    <property type="entry name" value="AMINOALKYLPHOSPHONATE N-ACETYLTRANSFERASE-RELATED-RELATED"/>
    <property type="match status" value="1"/>
</dbReference>
<evidence type="ECO:0000256" key="1">
    <source>
        <dbReference type="ARBA" id="ARBA00022679"/>
    </source>
</evidence>
<gene>
    <name evidence="4" type="ORF">J5V16_18660</name>
</gene>
<reference evidence="4 5" key="1">
    <citation type="submission" date="2021-03" db="EMBL/GenBank/DDBJ databases">
        <title>Glycomyces sp. nov., a novel actinomycete isolated from soil.</title>
        <authorList>
            <person name="Yang X."/>
            <person name="Xu X."/>
        </authorList>
    </citation>
    <scope>NUCLEOTIDE SEQUENCE [LARGE SCALE GENOMIC DNA]</scope>
    <source>
        <strain evidence="4 5">NEAU-S30</strain>
    </source>
</reference>
<protein>
    <submittedName>
        <fullName evidence="4">GNAT family N-acetyltransferase</fullName>
    </submittedName>
</protein>
<name>A0ABS3U7V4_9ACTN</name>
<evidence type="ECO:0000256" key="2">
    <source>
        <dbReference type="ARBA" id="ARBA00023315"/>
    </source>
</evidence>
<keyword evidence="5" id="KW-1185">Reference proteome</keyword>
<dbReference type="PROSITE" id="PS51186">
    <property type="entry name" value="GNAT"/>
    <property type="match status" value="1"/>
</dbReference>
<evidence type="ECO:0000313" key="5">
    <source>
        <dbReference type="Proteomes" id="UP000681341"/>
    </source>
</evidence>
<keyword evidence="1" id="KW-0808">Transferase</keyword>
<dbReference type="Pfam" id="PF00583">
    <property type="entry name" value="Acetyltransf_1"/>
    <property type="match status" value="1"/>
</dbReference>
<proteinExistence type="predicted"/>
<dbReference type="InterPro" id="IPR000182">
    <property type="entry name" value="GNAT_dom"/>
</dbReference>
<comment type="caution">
    <text evidence="4">The sequence shown here is derived from an EMBL/GenBank/DDBJ whole genome shotgun (WGS) entry which is preliminary data.</text>
</comment>
<dbReference type="Gene3D" id="3.40.630.30">
    <property type="match status" value="1"/>
</dbReference>
<dbReference type="EMBL" id="JAGFNP010000011">
    <property type="protein sequence ID" value="MBO3734854.1"/>
    <property type="molecule type" value="Genomic_DNA"/>
</dbReference>
<dbReference type="InterPro" id="IPR016181">
    <property type="entry name" value="Acyl_CoA_acyltransferase"/>
</dbReference>
<dbReference type="InterPro" id="IPR050832">
    <property type="entry name" value="Bact_Acetyltransf"/>
</dbReference>
<sequence>MQIQEVGPTAAARIADLAALAALMRAADAPGGQPIIESSYAATIRHPVTGYETRNYAGTADGALVGYLRTEVKDTDPRRVTGQLLVHPAHRRRGHGTALLDFALDRCRAEGRDTLALSTITAVEGGPARDDAGARFLERHGFAVALNLIRRRVPVAPAESEPGLWDEALAVSADYELRGWTGPVPDELLIPMCRMDSMVLREVPMGGLGMAPEQVDTARLRAKEAATAAHRKTGVNTVAVHKGTGDVAAHTRVDVYDDPAAAHGHVLITIVDPAHRGHRLGLLVKLANLRQLREEFPQVAELWTANADVNAPMIAINERLGYRPVEHTPIYQRRIDR</sequence>
<dbReference type="SUPFAM" id="SSF55729">
    <property type="entry name" value="Acyl-CoA N-acyltransferases (Nat)"/>
    <property type="match status" value="2"/>
</dbReference>
<dbReference type="CDD" id="cd04301">
    <property type="entry name" value="NAT_SF"/>
    <property type="match status" value="1"/>
</dbReference>
<keyword evidence="2" id="KW-0012">Acyltransferase</keyword>
<evidence type="ECO:0000259" key="3">
    <source>
        <dbReference type="PROSITE" id="PS51186"/>
    </source>
</evidence>
<dbReference type="RefSeq" id="WP_208498334.1">
    <property type="nucleotide sequence ID" value="NZ_JAGFNP010000011.1"/>
</dbReference>